<gene>
    <name evidence="2" type="ORF">CKAH01_17786</name>
</gene>
<dbReference type="EMBL" id="VYYT01000257">
    <property type="protein sequence ID" value="KAK2751865.1"/>
    <property type="molecule type" value="Genomic_DNA"/>
</dbReference>
<organism evidence="2 3">
    <name type="scientific">Colletotrichum kahawae</name>
    <name type="common">Coffee berry disease fungus</name>
    <dbReference type="NCBI Taxonomy" id="34407"/>
    <lineage>
        <taxon>Eukaryota</taxon>
        <taxon>Fungi</taxon>
        <taxon>Dikarya</taxon>
        <taxon>Ascomycota</taxon>
        <taxon>Pezizomycotina</taxon>
        <taxon>Sordariomycetes</taxon>
        <taxon>Hypocreomycetidae</taxon>
        <taxon>Glomerellales</taxon>
        <taxon>Glomerellaceae</taxon>
        <taxon>Colletotrichum</taxon>
        <taxon>Colletotrichum gloeosporioides species complex</taxon>
    </lineage>
</organism>
<accession>A0AAE0D3V8</accession>
<reference evidence="2" key="1">
    <citation type="submission" date="2023-02" db="EMBL/GenBank/DDBJ databases">
        <title>Colletotrichum kahawae CIFC_Que2 genome sequencing and assembly.</title>
        <authorList>
            <person name="Baroncelli R."/>
        </authorList>
    </citation>
    <scope>NUCLEOTIDE SEQUENCE</scope>
    <source>
        <strain evidence="2">CIFC_Que2</strain>
    </source>
</reference>
<evidence type="ECO:0000313" key="2">
    <source>
        <dbReference type="EMBL" id="KAK2751865.1"/>
    </source>
</evidence>
<sequence length="280" mass="32266">MWREAWSGKDIEGLELQVGNFDSRHAYGHCVILHMCLKLLLEPENVDWFFELPPDLQEDLRCLTLGQINEVGNWLQATLEDFDDYITRPYILCSTAIVLLQAEQMVRDSERRHSGQQDQSQSTVARRLGHTTAGTVHSTMLKHLRSWTNLEGMEVMRERLEILVDPDYSHRLWDRLSTLAVEKNQDEKGVGDREKIDGEEVDGEEVDGEDDEEGGSKDGGFAENEQRKRKQRMKRFKQAAGDIDDVIIYRCLMIILLFRTAPDSTEVLESGLWDMVLPMI</sequence>
<feature type="region of interest" description="Disordered" evidence="1">
    <location>
        <begin position="184"/>
        <end position="233"/>
    </location>
</feature>
<comment type="caution">
    <text evidence="2">The sequence shown here is derived from an EMBL/GenBank/DDBJ whole genome shotgun (WGS) entry which is preliminary data.</text>
</comment>
<dbReference type="Proteomes" id="UP001281614">
    <property type="component" value="Unassembled WGS sequence"/>
</dbReference>
<feature type="region of interest" description="Disordered" evidence="1">
    <location>
        <begin position="109"/>
        <end position="131"/>
    </location>
</feature>
<feature type="compositionally biased region" description="Acidic residues" evidence="1">
    <location>
        <begin position="199"/>
        <end position="213"/>
    </location>
</feature>
<name>A0AAE0D3V8_COLKA</name>
<proteinExistence type="predicted"/>
<dbReference type="AlphaFoldDB" id="A0AAE0D3V8"/>
<protein>
    <submittedName>
        <fullName evidence="2">Uncharacterized protein</fullName>
    </submittedName>
</protein>
<evidence type="ECO:0000256" key="1">
    <source>
        <dbReference type="SAM" id="MobiDB-lite"/>
    </source>
</evidence>
<evidence type="ECO:0000313" key="3">
    <source>
        <dbReference type="Proteomes" id="UP001281614"/>
    </source>
</evidence>
<keyword evidence="3" id="KW-1185">Reference proteome</keyword>
<feature type="compositionally biased region" description="Basic and acidic residues" evidence="1">
    <location>
        <begin position="184"/>
        <end position="198"/>
    </location>
</feature>